<feature type="compositionally biased region" description="Low complexity" evidence="9">
    <location>
        <begin position="1153"/>
        <end position="1166"/>
    </location>
</feature>
<dbReference type="PROSITE" id="PS00915">
    <property type="entry name" value="PI3_4_KINASE_1"/>
    <property type="match status" value="1"/>
</dbReference>
<dbReference type="InterPro" id="IPR015433">
    <property type="entry name" value="PI3/4_kinase"/>
</dbReference>
<keyword evidence="12" id="KW-1185">Reference proteome</keyword>
<feature type="region of interest" description="Disordered" evidence="9">
    <location>
        <begin position="709"/>
        <end position="740"/>
    </location>
</feature>
<dbReference type="Gene3D" id="3.90.470.10">
    <property type="entry name" value="Ribosomal protein L22/L17"/>
    <property type="match status" value="1"/>
</dbReference>
<comment type="catalytic activity">
    <reaction evidence="1">
        <text>a 1,2-diacyl-sn-glycero-3-phospho-(1D-myo-inositol) + ATP = a 1,2-diacyl-sn-glycero-3-phospho-(1D-myo-inositol 4-phosphate) + ADP + H(+)</text>
        <dbReference type="Rhea" id="RHEA:19877"/>
        <dbReference type="ChEBI" id="CHEBI:15378"/>
        <dbReference type="ChEBI" id="CHEBI:30616"/>
        <dbReference type="ChEBI" id="CHEBI:57880"/>
        <dbReference type="ChEBI" id="CHEBI:58178"/>
        <dbReference type="ChEBI" id="CHEBI:456216"/>
        <dbReference type="EC" id="2.7.1.67"/>
    </reaction>
</comment>
<dbReference type="SMART" id="SM00146">
    <property type="entry name" value="PI3Kc"/>
    <property type="match status" value="1"/>
</dbReference>
<dbReference type="OrthoDB" id="10264149at2759"/>
<dbReference type="CDD" id="cd05168">
    <property type="entry name" value="PI4Kc_III_beta"/>
    <property type="match status" value="1"/>
</dbReference>
<dbReference type="GO" id="GO:0005737">
    <property type="term" value="C:cytoplasm"/>
    <property type="evidence" value="ECO:0007669"/>
    <property type="project" value="TreeGrafter"/>
</dbReference>
<dbReference type="PANTHER" id="PTHR10048:SF22">
    <property type="entry name" value="PHOSPHATIDYLINOSITOL 4-KINASE BETA"/>
    <property type="match status" value="1"/>
</dbReference>
<evidence type="ECO:0000256" key="4">
    <source>
        <dbReference type="ARBA" id="ARBA00022679"/>
    </source>
</evidence>
<dbReference type="GO" id="GO:0006412">
    <property type="term" value="P:translation"/>
    <property type="evidence" value="ECO:0007669"/>
    <property type="project" value="InterPro"/>
</dbReference>
<dbReference type="InterPro" id="IPR001063">
    <property type="entry name" value="Ribosomal_uL22"/>
</dbReference>
<reference evidence="12" key="1">
    <citation type="submission" date="2016-10" db="EMBL/GenBank/DDBJ databases">
        <authorList>
            <person name="Jeantristanb JTB J.-T."/>
            <person name="Ricardo R."/>
        </authorList>
    </citation>
    <scope>NUCLEOTIDE SEQUENCE [LARGE SCALE GENOMIC DNA]</scope>
</reference>
<keyword evidence="7 8" id="KW-0687">Ribonucleoprotein</keyword>
<evidence type="ECO:0000313" key="11">
    <source>
        <dbReference type="EMBL" id="SDA02087.1"/>
    </source>
</evidence>
<dbReference type="Pfam" id="PF00454">
    <property type="entry name" value="PI3_PI4_kinase"/>
    <property type="match status" value="1"/>
</dbReference>
<feature type="region of interest" description="Disordered" evidence="9">
    <location>
        <begin position="1267"/>
        <end position="1318"/>
    </location>
</feature>
<dbReference type="Gene3D" id="3.30.1010.10">
    <property type="entry name" value="Phosphatidylinositol 3-kinase Catalytic Subunit, Chain A, domain 4"/>
    <property type="match status" value="1"/>
</dbReference>
<dbReference type="GO" id="GO:0046854">
    <property type="term" value="P:phosphatidylinositol phosphate biosynthetic process"/>
    <property type="evidence" value="ECO:0007669"/>
    <property type="project" value="InterPro"/>
</dbReference>
<dbReference type="EMBL" id="FMWP01000118">
    <property type="protein sequence ID" value="SDA02087.1"/>
    <property type="molecule type" value="Genomic_DNA"/>
</dbReference>
<feature type="domain" description="PI3K/PI4K catalytic" evidence="10">
    <location>
        <begin position="1385"/>
        <end position="1674"/>
    </location>
</feature>
<feature type="compositionally biased region" description="Polar residues" evidence="9">
    <location>
        <begin position="668"/>
        <end position="680"/>
    </location>
</feature>
<dbReference type="SUPFAM" id="SSF56112">
    <property type="entry name" value="Protein kinase-like (PK-like)"/>
    <property type="match status" value="1"/>
</dbReference>
<feature type="compositionally biased region" description="Low complexity" evidence="9">
    <location>
        <begin position="1048"/>
        <end position="1060"/>
    </location>
</feature>
<dbReference type="Proteomes" id="UP000249723">
    <property type="component" value="Unassembled WGS sequence"/>
</dbReference>
<feature type="region of interest" description="Disordered" evidence="9">
    <location>
        <begin position="1095"/>
        <end position="1180"/>
    </location>
</feature>
<dbReference type="GO" id="GO:0048015">
    <property type="term" value="P:phosphatidylinositol-mediated signaling"/>
    <property type="evidence" value="ECO:0007669"/>
    <property type="project" value="TreeGrafter"/>
</dbReference>
<dbReference type="GO" id="GO:0003735">
    <property type="term" value="F:structural constituent of ribosome"/>
    <property type="evidence" value="ECO:0007669"/>
    <property type="project" value="InterPro"/>
</dbReference>
<dbReference type="FunFam" id="1.10.1070.11:FF:000016">
    <property type="entry name" value="PIK1p Phosphatidylinositol 4-kinase"/>
    <property type="match status" value="1"/>
</dbReference>
<comment type="similarity">
    <text evidence="2 8">Belongs to the universal ribosomal protein uL22 family.</text>
</comment>
<evidence type="ECO:0000313" key="12">
    <source>
        <dbReference type="Proteomes" id="UP000249723"/>
    </source>
</evidence>
<feature type="compositionally biased region" description="Low complexity" evidence="9">
    <location>
        <begin position="709"/>
        <end position="727"/>
    </location>
</feature>
<feature type="compositionally biased region" description="Acidic residues" evidence="9">
    <location>
        <begin position="614"/>
        <end position="628"/>
    </location>
</feature>
<evidence type="ECO:0000256" key="6">
    <source>
        <dbReference type="ARBA" id="ARBA00022980"/>
    </source>
</evidence>
<evidence type="ECO:0000256" key="3">
    <source>
        <dbReference type="ARBA" id="ARBA00012169"/>
    </source>
</evidence>
<evidence type="ECO:0000256" key="2">
    <source>
        <dbReference type="ARBA" id="ARBA00009451"/>
    </source>
</evidence>
<dbReference type="GO" id="GO:0005840">
    <property type="term" value="C:ribosome"/>
    <property type="evidence" value="ECO:0007669"/>
    <property type="project" value="UniProtKB-KW"/>
</dbReference>
<feature type="compositionally biased region" description="Low complexity" evidence="9">
    <location>
        <begin position="1277"/>
        <end position="1296"/>
    </location>
</feature>
<keyword evidence="6 8" id="KW-0689">Ribosomal protein</keyword>
<accession>A0A2X0KBC8</accession>
<dbReference type="InterPro" id="IPR011009">
    <property type="entry name" value="Kinase-like_dom_sf"/>
</dbReference>
<dbReference type="GO" id="GO:0004430">
    <property type="term" value="F:1-phosphatidylinositol 4-kinase activity"/>
    <property type="evidence" value="ECO:0007669"/>
    <property type="project" value="UniProtKB-EC"/>
</dbReference>
<evidence type="ECO:0000256" key="7">
    <source>
        <dbReference type="ARBA" id="ARBA00023274"/>
    </source>
</evidence>
<dbReference type="GO" id="GO:0016020">
    <property type="term" value="C:membrane"/>
    <property type="evidence" value="ECO:0007669"/>
    <property type="project" value="TreeGrafter"/>
</dbReference>
<gene>
    <name evidence="11" type="ORF">BZ3500_MVSOF-1268-A1-R1_CHR10-3G03066</name>
</gene>
<dbReference type="InterPro" id="IPR018936">
    <property type="entry name" value="PI3/4_kinase_CS"/>
</dbReference>
<dbReference type="InterPro" id="IPR057754">
    <property type="entry name" value="PI4-kinase_beta/PIK1_cat"/>
</dbReference>
<evidence type="ECO:0000256" key="1">
    <source>
        <dbReference type="ARBA" id="ARBA00001686"/>
    </source>
</evidence>
<evidence type="ECO:0000256" key="9">
    <source>
        <dbReference type="SAM" id="MobiDB-lite"/>
    </source>
</evidence>
<dbReference type="PROSITE" id="PS50290">
    <property type="entry name" value="PI3_4_KINASE_3"/>
    <property type="match status" value="1"/>
</dbReference>
<feature type="compositionally biased region" description="Low complexity" evidence="9">
    <location>
        <begin position="1116"/>
        <end position="1126"/>
    </location>
</feature>
<dbReference type="PROSITE" id="PS00916">
    <property type="entry name" value="PI3_4_KINASE_2"/>
    <property type="match status" value="1"/>
</dbReference>
<name>A0A2X0KBC8_9BASI</name>
<dbReference type="Pfam" id="PF00237">
    <property type="entry name" value="Ribosomal_L22"/>
    <property type="match status" value="1"/>
</dbReference>
<protein>
    <recommendedName>
        <fullName evidence="3">1-phosphatidylinositol 4-kinase</fullName>
        <ecNumber evidence="3">2.7.1.67</ecNumber>
    </recommendedName>
</protein>
<dbReference type="InterPro" id="IPR000403">
    <property type="entry name" value="PI3/4_kinase_cat_dom"/>
</dbReference>
<dbReference type="GO" id="GO:1990904">
    <property type="term" value="C:ribonucleoprotein complex"/>
    <property type="evidence" value="ECO:0007669"/>
    <property type="project" value="UniProtKB-KW"/>
</dbReference>
<sequence>MVAPRPSTSFVATLTRRIRPQPPTRPFHLPSPTPRYPTTYLESTPPRRSIVSVAAFKNLLSRRRQSEKDVSEAQSINTAKALDKEVALKSSAPKGLFDAVAEEEEVVESVKMARGQVGRATYHKSSTANFKTSKRKLNDLSRLIAGRGADEAILQLQMSPKKQAPRLLSMLALARDHAMAKGLSRDQLVVAQSWTSKGPSLKRVDIKGRGRFGTKHHNSAKLHVLLAEGITEEEKRRQRKKDQWRKSIRGLTEGDVGVGNGGRPLINVGVGDWRCALPGSASLCILIASPRSGFPSSCPGAELLRLLRAWSTTHETRAQYAQSAPGQHLPSIPTPKHAPLTPSNGLGLGLAPRRRGGTAMEQPSSGGGGSALLLRLFESDFFDVHLCVAYLKNYPHSIGITHYLVNRLRGFAADDVEFYWPQLWSVPRASLCRELPNSGCQIRLLTPHRSPLSYLVITRPTPSVALENFILERCESDAHIAVIVSDTHTHPQTLWYLQSSLSDLSSMPKSEQFAVCRRVYNRVQAIIFTDPPTPPPMTPEPMVSDVSAVKPPSKADPVDTGLPLAKLNAPTAMFVGLGILAASIAMPRLASTTGKVAVEQARRVDQITKSDSDAGNDAEDNSASDEDLPLAKTARSTAPGAKSKPPATSNGVSRKNGLPTLLGDSPRRASTSKLPSSGKRQPSYVPGAPIEASSASSASAFLSSLASHPQSKSHTFLPTTTTSLSTSGPAGDRSRSTTTVGRALTTVTTKKSGWANDPATASPLLGRRRQSAFHPHAFSSSSVPSLHVPSPGFINNPSSSFLSGVTTPGYGLPPAFLSKLLLLQACRSQLDLLRSLQDISTRLVLVPKPARLSSLRAELTVLNHGLPRGCSLGMPSRNYHPIAPPSSDKAQKRIHFKPQARIVRISPSESVVLNSADRAPFVIHVEVLETDLDFDPDRRQNAEDLRRALQEREGRSSSAGGGAVKGNGHGLVGAAGSSTSDLSGARKNSIMVSRGSFDHALERQRFSSAGASSPSLLASSSKEVPALSPSRATASKVPRVPDNRGDISLASSETSKSSTSQQRLEAETFEEPEGEMDLVEQLYGDVSIHDAPFSPREAEEEEIHNRSVDEQAWARASTPTATGPPAEETLGVGMIDRPIDRPLTPTTPSNTRPPLSASSSSSPAVPTWSKPGGRSVSSRPAISIDDYADRMRMAAVMLAQLDASQAATRGVVAKGTAAAGTLVGLPVATVAGIGGVVGAGLGAVASRLPFGSNKVAATGAALSAAAASNPEGQVGQASSGTTTTLDTTSAADGTSAVAGQPPLMNGPTTTPTPSAPQTRARLLAPAEATMIRERIMSEMMALEEERMARMREDGRARSGWTHAVSSTGSGALEDGAVVMRAVNKDDPSGAVFRESFADKTARIRAASPYGHLANWNVISVIVKTGADLRQEQFAIQLVKEFGRIWAEEKCPSWVCYFRILVTSEQSGLMETITDAVSIHSIKKDAYTRTAADGTQVFTSFTLYDHFVDTYGPPSSGRFRKAQDAFVKSLASYSVICYLLQLKDRHNGNILVDRDGHLIHIDFGFLLSNSPGSLGFEMAPFKLPQDYIDILGGYESDKFLEFKHLFKRAFRAARKHAERIITLVELMQKDSKLDCFANGELTSQQLRERFMLSLTSAQIDEYSEKLIINAATSSFTRLYE</sequence>
<feature type="region of interest" description="Disordered" evidence="9">
    <location>
        <begin position="949"/>
        <end position="984"/>
    </location>
</feature>
<evidence type="ECO:0000256" key="5">
    <source>
        <dbReference type="ARBA" id="ARBA00022777"/>
    </source>
</evidence>
<feature type="region of interest" description="Disordered" evidence="9">
    <location>
        <begin position="607"/>
        <end position="691"/>
    </location>
</feature>
<dbReference type="PANTHER" id="PTHR10048">
    <property type="entry name" value="PHOSPHATIDYLINOSITOL KINASE"/>
    <property type="match status" value="1"/>
</dbReference>
<feature type="compositionally biased region" description="Gly residues" evidence="9">
    <location>
        <begin position="959"/>
        <end position="973"/>
    </location>
</feature>
<organism evidence="11 12">
    <name type="scientific">Microbotryum saponariae</name>
    <dbReference type="NCBI Taxonomy" id="289078"/>
    <lineage>
        <taxon>Eukaryota</taxon>
        <taxon>Fungi</taxon>
        <taxon>Dikarya</taxon>
        <taxon>Basidiomycota</taxon>
        <taxon>Pucciniomycotina</taxon>
        <taxon>Microbotryomycetes</taxon>
        <taxon>Microbotryales</taxon>
        <taxon>Microbotryaceae</taxon>
        <taxon>Microbotryum</taxon>
    </lineage>
</organism>
<dbReference type="InterPro" id="IPR036940">
    <property type="entry name" value="PI3/4_kinase_cat_sf"/>
</dbReference>
<feature type="region of interest" description="Disordered" evidence="9">
    <location>
        <begin position="317"/>
        <end position="364"/>
    </location>
</feature>
<evidence type="ECO:0000256" key="8">
    <source>
        <dbReference type="RuleBase" id="RU004005"/>
    </source>
</evidence>
<dbReference type="Gene3D" id="1.10.1070.11">
    <property type="entry name" value="Phosphatidylinositol 3-/4-kinase, catalytic domain"/>
    <property type="match status" value="1"/>
</dbReference>
<dbReference type="STRING" id="289078.A0A2X0KBC8"/>
<proteinExistence type="inferred from homology"/>
<keyword evidence="5" id="KW-0418">Kinase</keyword>
<dbReference type="EC" id="2.7.1.67" evidence="3"/>
<feature type="region of interest" description="Disordered" evidence="9">
    <location>
        <begin position="1009"/>
        <end position="1074"/>
    </location>
</feature>
<evidence type="ECO:0000259" key="10">
    <source>
        <dbReference type="PROSITE" id="PS50290"/>
    </source>
</evidence>
<keyword evidence="4" id="KW-0808">Transferase</keyword>
<feature type="compositionally biased region" description="Low complexity" evidence="9">
    <location>
        <begin position="1009"/>
        <end position="1021"/>
    </location>
</feature>
<dbReference type="InterPro" id="IPR036394">
    <property type="entry name" value="Ribosomal_uL22_sf"/>
</dbReference>
<dbReference type="SUPFAM" id="SSF54843">
    <property type="entry name" value="Ribosomal protein L22"/>
    <property type="match status" value="1"/>
</dbReference>